<evidence type="ECO:0000256" key="13">
    <source>
        <dbReference type="SAM" id="SignalP"/>
    </source>
</evidence>
<keyword evidence="7 10" id="KW-0129">CBS domain</keyword>
<dbReference type="Gene3D" id="1.10.630.10">
    <property type="entry name" value="Cytochrome P450"/>
    <property type="match status" value="1"/>
</dbReference>
<evidence type="ECO:0000256" key="10">
    <source>
        <dbReference type="PROSITE-ProRule" id="PRU00703"/>
    </source>
</evidence>
<dbReference type="Pfam" id="PF00571">
    <property type="entry name" value="CBS"/>
    <property type="match status" value="1"/>
</dbReference>
<keyword evidence="5 11" id="KW-1133">Transmembrane helix</keyword>
<sequence>MKRTTLIGAAVSVALCCALNSNSNSNSNSARLLRTRSLRATSERSDLYEIPGVEKVKNKGLPWWWKWVWGLPLTQGGEPGEPLQLGDSLRVFKANIEQIYGGGESFDGAPLAEGDIAGLADGTLYLGMHEYALRFGPVYKLCFGPKSFIVVSDHNVAKRVLRENSRCYDKGVLAEILEDIMGKGLIPADPVTWKQRRRAIVPAFHRRWLERMTTMFAEKTDELCARLAKTTEAVDVEERVGSLALDIIGSAVFNYEFGSVDRVSPVVQAAVDTLREAEHRSVTPAPYWKIPGATYVVPRQVAFRSNMNLLNAELNKCVAAALLDRNEADIEQLERRDYETMENPSLLRFLVDARGEQASNKQLRDDLMTMLIAGHETTASALTWCIFELAQQPDLLRRVREEVDEACGDSIPSSLADVESLQLVRLCVAESLRMYPQPPLLIRRALDFDSLPPIDDDHPETRLARATDLFIAVYTIHRSPRYWEHPDTFDPTRFLRPFKNPDIPNWAGFDPARWLGSSLYPNELASDFAFLPFGGGARKGMRRALSRFASWWHPEEPEFAEQETLDGTVDYSAAAELAGAARKRRRREEERVRYECAILVAVTVAVLGTGIELSISKLSAWKFSAVEIMTRHGMYLKAGAVLCGFAAFCGLIAGATVVVFEPRAKGSGIPEIKTYLNGVAVHRVIAERTLVAKFVGIVFSVSGGLLCGKEGPMVHIGAIVGAIVSQGRFETLARRMHAPRVASHKFLRCAAEKLELIAIGTACGVSSAFGSPVGGVLFMIEEALSSWKRRLFFRATFAATLNCFAIVLLLTRFRTRKGKWTKLKFRGMAVFHDFDDDVRDYDATGLLFLSVLVGALVGLWGAAFVYANKRLTIWRARFFNESSSSSSSSKTARFAEVLLVSLCTALAAYVPAVSFDWCRKIDNPAPDGLKTKYAKRFQCDDDEYNEFATLALSSLSDAIAALFHQAASHAFSVQALACFMVYASVFTCVTYGLSVPSGLFIPSILNGATFGRLFAVLVLPLVFPNDSMNNQGHKVRSLAVAGGIAGLAATTRMTVSIVMIFASTIDDGAHLVPILVASLASKLAGDIFNEGLYDVHIHLNHYRFMEDDPPEKEDRDDDDDDDDSRRNGSIQAHVASQSTLACVPCRNASYKALLEVLQTPHHAFPVLDDDTGIYLGLVSRDQLCVVLHQATPQPPSSLSTSSSSEGSWGQPPPPRLAAVDADTRDFFPHFPRRGDLPPLSAVGEDAVLDLSPFVNRSALVVTPETNARYVWRLFRDLGLRHLPVVDSKRRVVGIVTRKDLLHAYDEPPRARKPLPPVVIDHSDISYTIDTGRGSGGSTSSRGINLAPHSTGIV</sequence>
<dbReference type="GO" id="GO:0005506">
    <property type="term" value="F:iron ion binding"/>
    <property type="evidence" value="ECO:0007669"/>
    <property type="project" value="InterPro"/>
</dbReference>
<accession>A0AAD7UL31</accession>
<dbReference type="SUPFAM" id="SSF48264">
    <property type="entry name" value="Cytochrome P450"/>
    <property type="match status" value="1"/>
</dbReference>
<feature type="transmembrane region" description="Helical" evidence="11">
    <location>
        <begin position="1035"/>
        <end position="1062"/>
    </location>
</feature>
<dbReference type="SUPFAM" id="SSF81340">
    <property type="entry name" value="Clc chloride channel"/>
    <property type="match status" value="1"/>
</dbReference>
<dbReference type="SMART" id="SM00116">
    <property type="entry name" value="CBS"/>
    <property type="match status" value="2"/>
</dbReference>
<evidence type="ECO:0000256" key="8">
    <source>
        <dbReference type="ARBA" id="ARBA00023136"/>
    </source>
</evidence>
<evidence type="ECO:0000256" key="12">
    <source>
        <dbReference type="SAM" id="MobiDB-lite"/>
    </source>
</evidence>
<dbReference type="PROSITE" id="PS51371">
    <property type="entry name" value="CBS"/>
    <property type="match status" value="1"/>
</dbReference>
<dbReference type="PANTHER" id="PTHR11689:SF136">
    <property type="entry name" value="H(+)_CL(-) EXCHANGE TRANSPORTER 7"/>
    <property type="match status" value="1"/>
</dbReference>
<dbReference type="Pfam" id="PF00067">
    <property type="entry name" value="p450"/>
    <property type="match status" value="1"/>
</dbReference>
<evidence type="ECO:0000256" key="6">
    <source>
        <dbReference type="ARBA" id="ARBA00023065"/>
    </source>
</evidence>
<keyword evidence="16" id="KW-1185">Reference proteome</keyword>
<comment type="subcellular location">
    <subcellularLocation>
        <location evidence="1 11">Membrane</location>
        <topology evidence="1 11">Multi-pass membrane protein</topology>
    </subcellularLocation>
</comment>
<feature type="region of interest" description="Disordered" evidence="12">
    <location>
        <begin position="1330"/>
        <end position="1353"/>
    </location>
</feature>
<proteinExistence type="inferred from homology"/>
<keyword evidence="8 11" id="KW-0472">Membrane</keyword>
<feature type="signal peptide" evidence="13">
    <location>
        <begin position="1"/>
        <end position="18"/>
    </location>
</feature>
<feature type="region of interest" description="Disordered" evidence="12">
    <location>
        <begin position="1106"/>
        <end position="1131"/>
    </location>
</feature>
<dbReference type="Gene3D" id="3.10.580.10">
    <property type="entry name" value="CBS-domain"/>
    <property type="match status" value="1"/>
</dbReference>
<dbReference type="InterPro" id="IPR001128">
    <property type="entry name" value="Cyt_P450"/>
</dbReference>
<feature type="transmembrane region" description="Helical" evidence="11">
    <location>
        <begin position="999"/>
        <end position="1023"/>
    </location>
</feature>
<evidence type="ECO:0000256" key="9">
    <source>
        <dbReference type="ARBA" id="ARBA00023214"/>
    </source>
</evidence>
<evidence type="ECO:0000256" key="4">
    <source>
        <dbReference type="ARBA" id="ARBA00022737"/>
    </source>
</evidence>
<feature type="transmembrane region" description="Helical" evidence="11">
    <location>
        <begin position="846"/>
        <end position="867"/>
    </location>
</feature>
<evidence type="ECO:0000256" key="7">
    <source>
        <dbReference type="ARBA" id="ARBA00023122"/>
    </source>
</evidence>
<evidence type="ECO:0000313" key="15">
    <source>
        <dbReference type="EMBL" id="KAJ8611038.1"/>
    </source>
</evidence>
<evidence type="ECO:0000313" key="16">
    <source>
        <dbReference type="Proteomes" id="UP001230188"/>
    </source>
</evidence>
<dbReference type="InterPro" id="IPR036396">
    <property type="entry name" value="Cyt_P450_sf"/>
</dbReference>
<evidence type="ECO:0000256" key="5">
    <source>
        <dbReference type="ARBA" id="ARBA00022989"/>
    </source>
</evidence>
<evidence type="ECO:0000256" key="11">
    <source>
        <dbReference type="RuleBase" id="RU361221"/>
    </source>
</evidence>
<keyword evidence="13" id="KW-0732">Signal</keyword>
<feature type="transmembrane region" description="Helical" evidence="11">
    <location>
        <begin position="597"/>
        <end position="615"/>
    </location>
</feature>
<dbReference type="InterPro" id="IPR001807">
    <property type="entry name" value="ClC"/>
</dbReference>
<comment type="similarity">
    <text evidence="11">Belongs to the chloride channel (TC 2.A.49) family.</text>
</comment>
<dbReference type="Proteomes" id="UP001230188">
    <property type="component" value="Unassembled WGS sequence"/>
</dbReference>
<dbReference type="GO" id="GO:0016020">
    <property type="term" value="C:membrane"/>
    <property type="evidence" value="ECO:0007669"/>
    <property type="project" value="UniProtKB-SubCell"/>
</dbReference>
<evidence type="ECO:0000256" key="3">
    <source>
        <dbReference type="ARBA" id="ARBA00022692"/>
    </source>
</evidence>
<dbReference type="InterPro" id="IPR046342">
    <property type="entry name" value="CBS_dom_sf"/>
</dbReference>
<comment type="caution">
    <text evidence="15">The sequence shown here is derived from an EMBL/GenBank/DDBJ whole genome shotgun (WGS) entry which is preliminary data.</text>
</comment>
<evidence type="ECO:0000259" key="14">
    <source>
        <dbReference type="PROSITE" id="PS51371"/>
    </source>
</evidence>
<dbReference type="GO" id="GO:0004497">
    <property type="term" value="F:monooxygenase activity"/>
    <property type="evidence" value="ECO:0007669"/>
    <property type="project" value="InterPro"/>
</dbReference>
<feature type="chain" id="PRO_5041906325" description="Chloride channel protein" evidence="13">
    <location>
        <begin position="19"/>
        <end position="1353"/>
    </location>
</feature>
<dbReference type="Gene3D" id="1.10.3080.10">
    <property type="entry name" value="Clc chloride channel"/>
    <property type="match status" value="1"/>
</dbReference>
<feature type="region of interest" description="Disordered" evidence="12">
    <location>
        <begin position="1191"/>
        <end position="1218"/>
    </location>
</feature>
<keyword evidence="2 11" id="KW-0813">Transport</keyword>
<gene>
    <name evidence="15" type="ORF">CTAYLR_007067</name>
</gene>
<dbReference type="InterPro" id="IPR051280">
    <property type="entry name" value="Cl-channel/antiporter"/>
</dbReference>
<name>A0AAD7UL31_9STRA</name>
<dbReference type="GO" id="GO:0005254">
    <property type="term" value="F:chloride channel activity"/>
    <property type="evidence" value="ECO:0007669"/>
    <property type="project" value="UniProtKB-UniRule"/>
</dbReference>
<comment type="caution">
    <text evidence="11">Lacks conserved residue(s) required for the propagation of feature annotation.</text>
</comment>
<dbReference type="SUPFAM" id="SSF54631">
    <property type="entry name" value="CBS-domain pair"/>
    <property type="match status" value="1"/>
</dbReference>
<feature type="transmembrane region" description="Helical" evidence="11">
    <location>
        <begin position="791"/>
        <end position="810"/>
    </location>
</feature>
<feature type="compositionally biased region" description="Low complexity" evidence="12">
    <location>
        <begin position="1196"/>
        <end position="1209"/>
    </location>
</feature>
<dbReference type="PRINTS" id="PR00762">
    <property type="entry name" value="CLCHANNEL"/>
</dbReference>
<dbReference type="EMBL" id="JAQMWT010000084">
    <property type="protein sequence ID" value="KAJ8611038.1"/>
    <property type="molecule type" value="Genomic_DNA"/>
</dbReference>
<feature type="transmembrane region" description="Helical" evidence="11">
    <location>
        <begin position="975"/>
        <end position="993"/>
    </location>
</feature>
<dbReference type="InterPro" id="IPR014743">
    <property type="entry name" value="Cl-channel_core"/>
</dbReference>
<organism evidence="15 16">
    <name type="scientific">Chrysophaeum taylorii</name>
    <dbReference type="NCBI Taxonomy" id="2483200"/>
    <lineage>
        <taxon>Eukaryota</taxon>
        <taxon>Sar</taxon>
        <taxon>Stramenopiles</taxon>
        <taxon>Ochrophyta</taxon>
        <taxon>Pelagophyceae</taxon>
        <taxon>Pelagomonadales</taxon>
        <taxon>Pelagomonadaceae</taxon>
        <taxon>Chrysophaeum</taxon>
    </lineage>
</organism>
<evidence type="ECO:0000256" key="2">
    <source>
        <dbReference type="ARBA" id="ARBA00022448"/>
    </source>
</evidence>
<reference evidence="15" key="1">
    <citation type="submission" date="2023-01" db="EMBL/GenBank/DDBJ databases">
        <title>Metagenome sequencing of chrysophaentin producing Chrysophaeum taylorii.</title>
        <authorList>
            <person name="Davison J."/>
            <person name="Bewley C."/>
        </authorList>
    </citation>
    <scope>NUCLEOTIDE SEQUENCE</scope>
    <source>
        <strain evidence="15">NIES-1699</strain>
    </source>
</reference>
<evidence type="ECO:0000256" key="1">
    <source>
        <dbReference type="ARBA" id="ARBA00004141"/>
    </source>
</evidence>
<keyword evidence="6 11" id="KW-0406">Ion transport</keyword>
<dbReference type="InterPro" id="IPR000644">
    <property type="entry name" value="CBS_dom"/>
</dbReference>
<protein>
    <recommendedName>
        <fullName evidence="11">Chloride channel protein</fullName>
    </recommendedName>
</protein>
<dbReference type="PANTHER" id="PTHR11689">
    <property type="entry name" value="CHLORIDE CHANNEL PROTEIN CLC FAMILY MEMBER"/>
    <property type="match status" value="1"/>
</dbReference>
<dbReference type="GO" id="GO:0020037">
    <property type="term" value="F:heme binding"/>
    <property type="evidence" value="ECO:0007669"/>
    <property type="project" value="InterPro"/>
</dbReference>
<feature type="transmembrane region" description="Helical" evidence="11">
    <location>
        <begin position="635"/>
        <end position="660"/>
    </location>
</feature>
<dbReference type="Pfam" id="PF00654">
    <property type="entry name" value="Voltage_CLC"/>
    <property type="match status" value="1"/>
</dbReference>
<feature type="transmembrane region" description="Helical" evidence="11">
    <location>
        <begin position="756"/>
        <end position="779"/>
    </location>
</feature>
<feature type="compositionally biased region" description="Acidic residues" evidence="12">
    <location>
        <begin position="1107"/>
        <end position="1122"/>
    </location>
</feature>
<feature type="domain" description="CBS" evidence="14">
    <location>
        <begin position="1254"/>
        <end position="1311"/>
    </location>
</feature>
<dbReference type="GO" id="GO:0016705">
    <property type="term" value="F:oxidoreductase activity, acting on paired donors, with incorporation or reduction of molecular oxygen"/>
    <property type="evidence" value="ECO:0007669"/>
    <property type="project" value="InterPro"/>
</dbReference>
<keyword evidence="9 11" id="KW-0868">Chloride</keyword>
<keyword evidence="3 11" id="KW-0812">Transmembrane</keyword>
<keyword evidence="4" id="KW-0677">Repeat</keyword>